<dbReference type="AlphaFoldDB" id="A0A5J5CTB9"/>
<keyword evidence="5" id="KW-0479">Metal-binding</keyword>
<feature type="transmembrane region" description="Helical" evidence="11">
    <location>
        <begin position="182"/>
        <end position="205"/>
    </location>
</feature>
<evidence type="ECO:0000256" key="4">
    <source>
        <dbReference type="ARBA" id="ARBA00022692"/>
    </source>
</evidence>
<dbReference type="SUPFAM" id="SSF57850">
    <property type="entry name" value="RING/U-box"/>
    <property type="match status" value="1"/>
</dbReference>
<keyword evidence="14" id="KW-1185">Reference proteome</keyword>
<proteinExistence type="predicted"/>
<evidence type="ECO:0000259" key="12">
    <source>
        <dbReference type="PROSITE" id="PS51292"/>
    </source>
</evidence>
<dbReference type="Proteomes" id="UP000327493">
    <property type="component" value="Chromosome 15"/>
</dbReference>
<evidence type="ECO:0000256" key="6">
    <source>
        <dbReference type="ARBA" id="ARBA00022771"/>
    </source>
</evidence>
<reference evidence="13 14" key="1">
    <citation type="submission" date="2019-08" db="EMBL/GenBank/DDBJ databases">
        <title>A chromosome-level genome assembly, high-density linkage maps, and genome scans reveal the genomic architecture of hybrid incompatibilities underlying speciation via character displacement in darters (Percidae: Etheostominae).</title>
        <authorList>
            <person name="Moran R.L."/>
            <person name="Catchen J.M."/>
            <person name="Fuller R.C."/>
        </authorList>
    </citation>
    <scope>NUCLEOTIDE SEQUENCE [LARGE SCALE GENOMIC DNA]</scope>
    <source>
        <strain evidence="13">EspeVRDwgs_2016</strain>
        <tissue evidence="13">Muscle</tissue>
    </source>
</reference>
<dbReference type="GO" id="GO:0010008">
    <property type="term" value="C:endosome membrane"/>
    <property type="evidence" value="ECO:0007669"/>
    <property type="project" value="UniProtKB-SubCell"/>
</dbReference>
<keyword evidence="10 11" id="KW-0472">Membrane</keyword>
<evidence type="ECO:0000256" key="7">
    <source>
        <dbReference type="ARBA" id="ARBA00022786"/>
    </source>
</evidence>
<dbReference type="GO" id="GO:0008270">
    <property type="term" value="F:zinc ion binding"/>
    <property type="evidence" value="ECO:0007669"/>
    <property type="project" value="UniProtKB-KW"/>
</dbReference>
<accession>A0A5J5CTB9</accession>
<dbReference type="GO" id="GO:0016567">
    <property type="term" value="P:protein ubiquitination"/>
    <property type="evidence" value="ECO:0007669"/>
    <property type="project" value="TreeGrafter"/>
</dbReference>
<name>A0A5J5CTB9_9PERO</name>
<keyword evidence="8" id="KW-0862">Zinc</keyword>
<evidence type="ECO:0000313" key="13">
    <source>
        <dbReference type="EMBL" id="KAA8585678.1"/>
    </source>
</evidence>
<dbReference type="InterPro" id="IPR013083">
    <property type="entry name" value="Znf_RING/FYVE/PHD"/>
</dbReference>
<evidence type="ECO:0000256" key="5">
    <source>
        <dbReference type="ARBA" id="ARBA00022723"/>
    </source>
</evidence>
<feature type="transmembrane region" description="Helical" evidence="11">
    <location>
        <begin position="149"/>
        <end position="170"/>
    </location>
</feature>
<evidence type="ECO:0000256" key="8">
    <source>
        <dbReference type="ARBA" id="ARBA00022833"/>
    </source>
</evidence>
<feature type="non-terminal residue" evidence="13">
    <location>
        <position position="351"/>
    </location>
</feature>
<gene>
    <name evidence="13" type="ORF">FQN60_004372</name>
</gene>
<dbReference type="Gene3D" id="3.30.40.10">
    <property type="entry name" value="Zinc/RING finger domain, C3HC4 (zinc finger)"/>
    <property type="match status" value="1"/>
</dbReference>
<keyword evidence="9 11" id="KW-1133">Transmembrane helix</keyword>
<evidence type="ECO:0000256" key="11">
    <source>
        <dbReference type="SAM" id="Phobius"/>
    </source>
</evidence>
<evidence type="ECO:0000313" key="14">
    <source>
        <dbReference type="Proteomes" id="UP000327493"/>
    </source>
</evidence>
<keyword evidence="6" id="KW-0863">Zinc-finger</keyword>
<keyword evidence="3" id="KW-0808">Transferase</keyword>
<dbReference type="GO" id="GO:0006897">
    <property type="term" value="P:endocytosis"/>
    <property type="evidence" value="ECO:0007669"/>
    <property type="project" value="UniProtKB-KW"/>
</dbReference>
<evidence type="ECO:0000256" key="9">
    <source>
        <dbReference type="ARBA" id="ARBA00022989"/>
    </source>
</evidence>
<sequence length="351" mass="39028">MAPYVADMTSEVPLGPWVPSPVGEVKVLPEHGLEEQLNSCNQEITHYHTCDMATEECAGLPDSLCSDEPFCRICHEGRASGELLSPCECCGSLAMVHRTCLEHWLTASNSSHCELCHHQFALERLPKPFTEWLCAPSVQHQRRTLCGDAVCFLFITPLASLSGWLCVQGAMDLYYANAMEALGLLVLTLALFTIFVFWTMVSVRYHMHLFETWKKTDQRVRLQIPLPPHTTPTQQTLSINPFSKPPNKETMVYDGAPAGVALQNQVLRISLLLGTCCPDLTAHAGQLDIQQVLVVFQLGEHLGPHAQLLLLLLIQPVLPDLTLPVQSPLQILAAALQRRFLTEMGTTEWQT</sequence>
<organism evidence="13 14">
    <name type="scientific">Etheostoma spectabile</name>
    <name type="common">orangethroat darter</name>
    <dbReference type="NCBI Taxonomy" id="54343"/>
    <lineage>
        <taxon>Eukaryota</taxon>
        <taxon>Metazoa</taxon>
        <taxon>Chordata</taxon>
        <taxon>Craniata</taxon>
        <taxon>Vertebrata</taxon>
        <taxon>Euteleostomi</taxon>
        <taxon>Actinopterygii</taxon>
        <taxon>Neopterygii</taxon>
        <taxon>Teleostei</taxon>
        <taxon>Neoteleostei</taxon>
        <taxon>Acanthomorphata</taxon>
        <taxon>Eupercaria</taxon>
        <taxon>Perciformes</taxon>
        <taxon>Percoidei</taxon>
        <taxon>Percidae</taxon>
        <taxon>Etheostomatinae</taxon>
        <taxon>Etheostoma</taxon>
    </lineage>
</organism>
<dbReference type="PANTHER" id="PTHR46065">
    <property type="entry name" value="E3 UBIQUITIN-PROTEIN LIGASE MARCH 2/3 FAMILY MEMBER"/>
    <property type="match status" value="1"/>
</dbReference>
<comment type="subcellular location">
    <subcellularLocation>
        <location evidence="1">Endosome membrane</location>
        <topology evidence="1">Multi-pass membrane protein</topology>
    </subcellularLocation>
</comment>
<dbReference type="InterPro" id="IPR011016">
    <property type="entry name" value="Znf_RING-CH"/>
</dbReference>
<keyword evidence="4 11" id="KW-0812">Transmembrane</keyword>
<dbReference type="EMBL" id="VOFY01000015">
    <property type="protein sequence ID" value="KAA8585678.1"/>
    <property type="molecule type" value="Genomic_DNA"/>
</dbReference>
<feature type="domain" description="RING-CH-type" evidence="12">
    <location>
        <begin position="63"/>
        <end position="123"/>
    </location>
</feature>
<keyword evidence="7" id="KW-0833">Ubl conjugation pathway</keyword>
<protein>
    <recommendedName>
        <fullName evidence="12">RING-CH-type domain-containing protein</fullName>
    </recommendedName>
</protein>
<comment type="caution">
    <text evidence="13">The sequence shown here is derived from an EMBL/GenBank/DDBJ whole genome shotgun (WGS) entry which is preliminary data.</text>
</comment>
<evidence type="ECO:0000256" key="2">
    <source>
        <dbReference type="ARBA" id="ARBA00022583"/>
    </source>
</evidence>
<evidence type="ECO:0000256" key="3">
    <source>
        <dbReference type="ARBA" id="ARBA00022679"/>
    </source>
</evidence>
<dbReference type="PANTHER" id="PTHR46065:SF1">
    <property type="entry name" value="E3 UBIQUITIN-PROTEIN LIGASE MARCH3-LIKE"/>
    <property type="match status" value="1"/>
</dbReference>
<keyword evidence="2" id="KW-0254">Endocytosis</keyword>
<dbReference type="SMART" id="SM00744">
    <property type="entry name" value="RINGv"/>
    <property type="match status" value="1"/>
</dbReference>
<evidence type="ECO:0000256" key="1">
    <source>
        <dbReference type="ARBA" id="ARBA00004337"/>
    </source>
</evidence>
<dbReference type="GO" id="GO:0004842">
    <property type="term" value="F:ubiquitin-protein transferase activity"/>
    <property type="evidence" value="ECO:0007669"/>
    <property type="project" value="TreeGrafter"/>
</dbReference>
<dbReference type="PROSITE" id="PS51292">
    <property type="entry name" value="ZF_RING_CH"/>
    <property type="match status" value="1"/>
</dbReference>
<dbReference type="CDD" id="cd16699">
    <property type="entry name" value="RING_CH-C4HC3_MARCH2-like"/>
    <property type="match status" value="1"/>
</dbReference>
<evidence type="ECO:0000256" key="10">
    <source>
        <dbReference type="ARBA" id="ARBA00023136"/>
    </source>
</evidence>
<dbReference type="Pfam" id="PF12906">
    <property type="entry name" value="RINGv"/>
    <property type="match status" value="1"/>
</dbReference>